<protein>
    <recommendedName>
        <fullName evidence="1">Mycothiol-dependent maleylpyruvate isomerase metal-binding domain-containing protein</fullName>
    </recommendedName>
</protein>
<dbReference type="GO" id="GO:0046872">
    <property type="term" value="F:metal ion binding"/>
    <property type="evidence" value="ECO:0007669"/>
    <property type="project" value="InterPro"/>
</dbReference>
<dbReference type="SUPFAM" id="SSF109854">
    <property type="entry name" value="DinB/YfiT-like putative metalloenzymes"/>
    <property type="match status" value="1"/>
</dbReference>
<dbReference type="Pfam" id="PF11716">
    <property type="entry name" value="MDMPI_N"/>
    <property type="match status" value="1"/>
</dbReference>
<dbReference type="InterPro" id="IPR024344">
    <property type="entry name" value="MDMPI_metal-binding"/>
</dbReference>
<dbReference type="RefSeq" id="WP_043965629.1">
    <property type="nucleotide sequence ID" value="NZ_JBEZEN010000002.1"/>
</dbReference>
<keyword evidence="3" id="KW-1185">Reference proteome</keyword>
<dbReference type="InterPro" id="IPR017517">
    <property type="entry name" value="Maleyloyr_isom"/>
</dbReference>
<gene>
    <name evidence="2" type="ORF">TK50_19240</name>
</gene>
<sequence>MAATATVNPQQWRAAQEALAAATDRFARLVESVDRPQSMVTAHWSVADTVVHLVSVAWWYATKLDPEHPPLPIPGLDARLPTVTVDTIEGVNDLVLAHLTERDPAPLLAQFRADVAKILSIAADRDPDELLPWFGDARAPLAGLFGHLVNELLVHGWDIARATGRPWEMPGREAVLFFEVFLVGVVRAGYGRLLDNDEPPRERPITVEFRSAYCADITLVLHRGLVSIAAPGARPDVRVRFDPAALNLMLFGRVSRVRTALTGGVSIRGRRPWLLFPFLRVLRTPS</sequence>
<dbReference type="PATRIC" id="fig|47853.6.peg.4028"/>
<dbReference type="OrthoDB" id="3669840at2"/>
<dbReference type="GeneID" id="301306189"/>
<evidence type="ECO:0000313" key="2">
    <source>
        <dbReference type="EMBL" id="KIR63039.1"/>
    </source>
</evidence>
<dbReference type="EMBL" id="JXSX01000002">
    <property type="protein sequence ID" value="KIR63039.1"/>
    <property type="molecule type" value="Genomic_DNA"/>
</dbReference>
<dbReference type="AlphaFoldDB" id="A0A0D0WWQ7"/>
<organism evidence="2 3">
    <name type="scientific">Micromonospora haikouensis</name>
    <dbReference type="NCBI Taxonomy" id="686309"/>
    <lineage>
        <taxon>Bacteria</taxon>
        <taxon>Bacillati</taxon>
        <taxon>Actinomycetota</taxon>
        <taxon>Actinomycetes</taxon>
        <taxon>Micromonosporales</taxon>
        <taxon>Micromonosporaceae</taxon>
        <taxon>Micromonospora</taxon>
    </lineage>
</organism>
<dbReference type="Proteomes" id="UP000032254">
    <property type="component" value="Unassembled WGS sequence"/>
</dbReference>
<dbReference type="Gene3D" id="1.20.120.450">
    <property type="entry name" value="dinb family like domain"/>
    <property type="match status" value="1"/>
</dbReference>
<comment type="caution">
    <text evidence="2">The sequence shown here is derived from an EMBL/GenBank/DDBJ whole genome shotgun (WGS) entry which is preliminary data.</text>
</comment>
<dbReference type="InterPro" id="IPR034660">
    <property type="entry name" value="DinB/YfiT-like"/>
</dbReference>
<dbReference type="NCBIfam" id="TIGR03083">
    <property type="entry name" value="maleylpyruvate isomerase family mycothiol-dependent enzyme"/>
    <property type="match status" value="1"/>
</dbReference>
<reference evidence="2 3" key="1">
    <citation type="submission" date="2015-01" db="EMBL/GenBank/DDBJ databases">
        <title>Sequencing and annotation of Micromonospora carbonacea strain JXNU-1 genome.</title>
        <authorList>
            <person name="Long Z."/>
            <person name="Huang Y."/>
            <person name="Jiang Y."/>
        </authorList>
    </citation>
    <scope>NUCLEOTIDE SEQUENCE [LARGE SCALE GENOMIC DNA]</scope>
    <source>
        <strain evidence="2 3">JXNU-1</strain>
    </source>
</reference>
<feature type="domain" description="Mycothiol-dependent maleylpyruvate isomerase metal-binding" evidence="1">
    <location>
        <begin position="19"/>
        <end position="160"/>
    </location>
</feature>
<accession>A0A0D0WWQ7</accession>
<evidence type="ECO:0000259" key="1">
    <source>
        <dbReference type="Pfam" id="PF11716"/>
    </source>
</evidence>
<evidence type="ECO:0000313" key="3">
    <source>
        <dbReference type="Proteomes" id="UP000032254"/>
    </source>
</evidence>
<proteinExistence type="predicted"/>
<name>A0A0D0WWQ7_9ACTN</name>